<dbReference type="InterPro" id="IPR006232">
    <property type="entry name" value="Suc6P_hydrolase"/>
</dbReference>
<dbReference type="NCBIfam" id="TIGR01322">
    <property type="entry name" value="scrB_fam"/>
    <property type="match status" value="1"/>
</dbReference>
<dbReference type="PATRIC" id="fig|693.5.peg.1672"/>
<dbReference type="InterPro" id="IPR018053">
    <property type="entry name" value="Glyco_hydro_32_AS"/>
</dbReference>
<evidence type="ECO:0000313" key="8">
    <source>
        <dbReference type="EMBL" id="KOO04032.1"/>
    </source>
</evidence>
<dbReference type="Pfam" id="PF08244">
    <property type="entry name" value="Glyco_hydro_32C"/>
    <property type="match status" value="1"/>
</dbReference>
<organism evidence="8 9">
    <name type="scientific">Vibrio nereis</name>
    <dbReference type="NCBI Taxonomy" id="693"/>
    <lineage>
        <taxon>Bacteria</taxon>
        <taxon>Pseudomonadati</taxon>
        <taxon>Pseudomonadota</taxon>
        <taxon>Gammaproteobacteria</taxon>
        <taxon>Vibrionales</taxon>
        <taxon>Vibrionaceae</taxon>
        <taxon>Vibrio</taxon>
    </lineage>
</organism>
<dbReference type="CDD" id="cd18623">
    <property type="entry name" value="GH32_ScrB-like"/>
    <property type="match status" value="1"/>
</dbReference>
<dbReference type="SMART" id="SM00640">
    <property type="entry name" value="Glyco_32"/>
    <property type="match status" value="1"/>
</dbReference>
<dbReference type="Gene3D" id="2.60.120.560">
    <property type="entry name" value="Exo-inulinase, domain 1"/>
    <property type="match status" value="1"/>
</dbReference>
<protein>
    <recommendedName>
        <fullName evidence="4">Sucrose-6-phosphate hydrolase</fullName>
        <ecNumber evidence="4">3.2.1.26</ecNumber>
    </recommendedName>
    <alternativeName>
        <fullName evidence="5">Invertase</fullName>
    </alternativeName>
</protein>
<dbReference type="STRING" id="693.AKJ17_08170"/>
<comment type="pathway">
    <text evidence="5">Glycan biosynthesis; sucrose metabolism.</text>
</comment>
<dbReference type="SUPFAM" id="SSF49899">
    <property type="entry name" value="Concanavalin A-like lectins/glucanases"/>
    <property type="match status" value="1"/>
</dbReference>
<dbReference type="Gene3D" id="2.115.10.20">
    <property type="entry name" value="Glycosyl hydrolase domain, family 43"/>
    <property type="match status" value="1"/>
</dbReference>
<evidence type="ECO:0000256" key="5">
    <source>
        <dbReference type="RuleBase" id="RU365015"/>
    </source>
</evidence>
<dbReference type="PANTHER" id="PTHR43101">
    <property type="entry name" value="BETA-FRUCTOSIDASE"/>
    <property type="match status" value="1"/>
</dbReference>
<dbReference type="GO" id="GO:0004564">
    <property type="term" value="F:beta-fructofuranosidase activity"/>
    <property type="evidence" value="ECO:0007669"/>
    <property type="project" value="UniProtKB-EC"/>
</dbReference>
<name>A0A0M0HQ87_VIBNE</name>
<dbReference type="Proteomes" id="UP000037515">
    <property type="component" value="Unassembled WGS sequence"/>
</dbReference>
<keyword evidence="9" id="KW-1185">Reference proteome</keyword>
<evidence type="ECO:0000256" key="3">
    <source>
        <dbReference type="ARBA" id="ARBA00023295"/>
    </source>
</evidence>
<keyword evidence="5" id="KW-0963">Cytoplasm</keyword>
<dbReference type="InterPro" id="IPR013320">
    <property type="entry name" value="ConA-like_dom_sf"/>
</dbReference>
<evidence type="ECO:0000259" key="7">
    <source>
        <dbReference type="Pfam" id="PF08244"/>
    </source>
</evidence>
<keyword evidence="5" id="KW-0119">Carbohydrate metabolism</keyword>
<dbReference type="InterPro" id="IPR001362">
    <property type="entry name" value="Glyco_hydro_32"/>
</dbReference>
<keyword evidence="2 4" id="KW-0378">Hydrolase</keyword>
<evidence type="ECO:0000259" key="6">
    <source>
        <dbReference type="Pfam" id="PF00251"/>
    </source>
</evidence>
<evidence type="ECO:0000313" key="9">
    <source>
        <dbReference type="Proteomes" id="UP000037515"/>
    </source>
</evidence>
<dbReference type="GO" id="GO:0005985">
    <property type="term" value="P:sucrose metabolic process"/>
    <property type="evidence" value="ECO:0007669"/>
    <property type="project" value="UniProtKB-UniPathway"/>
</dbReference>
<dbReference type="EMBL" id="LHPJ01000006">
    <property type="protein sequence ID" value="KOO04032.1"/>
    <property type="molecule type" value="Genomic_DNA"/>
</dbReference>
<reference evidence="9" key="1">
    <citation type="submission" date="2015-08" db="EMBL/GenBank/DDBJ databases">
        <title>Vibrio galatheae sp. nov., a novel member of the Vibrionaceae family isolated from the Solomon Islands.</title>
        <authorList>
            <person name="Giubergia S."/>
            <person name="Machado H."/>
            <person name="Mateiu R.V."/>
            <person name="Gram L."/>
        </authorList>
    </citation>
    <scope>NUCLEOTIDE SEQUENCE [LARGE SCALE GENOMIC DNA]</scope>
    <source>
        <strain evidence="9">DSM 19584</strain>
    </source>
</reference>
<comment type="catalytic activity">
    <reaction evidence="4">
        <text>Hydrolysis of terminal non-reducing beta-D-fructofuranoside residues in beta-D-fructofuranosides.</text>
        <dbReference type="EC" id="3.2.1.26"/>
    </reaction>
</comment>
<dbReference type="Pfam" id="PF00251">
    <property type="entry name" value="Glyco_hydro_32N"/>
    <property type="match status" value="1"/>
</dbReference>
<dbReference type="InterPro" id="IPR023296">
    <property type="entry name" value="Glyco_hydro_beta-prop_sf"/>
</dbReference>
<accession>A0A0M0HQ87</accession>
<dbReference type="InterPro" id="IPR013148">
    <property type="entry name" value="Glyco_hydro_32_N"/>
</dbReference>
<gene>
    <name evidence="8" type="ORF">AKJ17_08170</name>
</gene>
<dbReference type="GO" id="GO:0005737">
    <property type="term" value="C:cytoplasm"/>
    <property type="evidence" value="ECO:0007669"/>
    <property type="project" value="UniProtKB-SubCell"/>
</dbReference>
<comment type="function">
    <text evidence="5">Enables the bacterium to metabolize sucrose as a sole carbon source.</text>
</comment>
<dbReference type="OrthoDB" id="9801455at2"/>
<feature type="domain" description="Glycosyl hydrolase family 32 N-terminal" evidence="6">
    <location>
        <begin position="34"/>
        <end position="337"/>
    </location>
</feature>
<dbReference type="PROSITE" id="PS00609">
    <property type="entry name" value="GLYCOSYL_HYDROL_F32"/>
    <property type="match status" value="1"/>
</dbReference>
<feature type="domain" description="Glycosyl hydrolase family 32 C-terminal" evidence="7">
    <location>
        <begin position="346"/>
        <end position="470"/>
    </location>
</feature>
<dbReference type="RefSeq" id="WP_053395302.1">
    <property type="nucleotide sequence ID" value="NZ_LHPJ01000006.1"/>
</dbReference>
<sequence length="482" mass="55904">MQELKYKTINLASEYDFDNFEKIKEKSKYRPKFHITPPHGLLNDPNGFCYFNNQYHLFYQWFPFDTFHGMKHWMHLTSTDLCNWQEHGSKITPIESYESHGAYSGAAVVEDEQAFLFYTGNIKLDSDRDANQCLALLNADNSVTKYAGNPVIKSVPQGYTGHVRDPKVVKHGEGYVMLLGAQREADMQGCIIVYQSNDMIDWVFKGELDIKVTAPFLHAYMFECPDLLQVDGHDVLIFSPQGVEPNEFRFHNKFNVIYCLGQIDFDSLTFTVKHWDELDRGFDFYAPQTLANTPDSPTLIAWAGTDEELPSMELGWIHCLTLPRRLSVKNHRLCQFPDQLFNAANSHHQLNFQDVTNQSIELSNLSFYLMVNSNQNDFSISLNNKKGREINISINKNRVILNRKNYDHHNSDWKFGNERQLDTNYEINNIKIISDESILEVYINDGMDVFTCLFFPDETDHQIEVSSDKNKPLDIEFKYLTI</sequence>
<dbReference type="UniPathway" id="UPA00238"/>
<comment type="caution">
    <text evidence="8">The sequence shown here is derived from an EMBL/GenBank/DDBJ whole genome shotgun (WGS) entry which is preliminary data.</text>
</comment>
<comment type="subcellular location">
    <subcellularLocation>
        <location evidence="5">Cytoplasm</location>
    </subcellularLocation>
</comment>
<evidence type="ECO:0000256" key="4">
    <source>
        <dbReference type="RuleBase" id="RU362110"/>
    </source>
</evidence>
<dbReference type="EC" id="3.2.1.26" evidence="4"/>
<dbReference type="AlphaFoldDB" id="A0A0M0HQ87"/>
<keyword evidence="3 4" id="KW-0326">Glycosidase</keyword>
<dbReference type="InterPro" id="IPR051214">
    <property type="entry name" value="GH32_Enzymes"/>
</dbReference>
<evidence type="ECO:0000256" key="1">
    <source>
        <dbReference type="ARBA" id="ARBA00009902"/>
    </source>
</evidence>
<evidence type="ECO:0000256" key="2">
    <source>
        <dbReference type="ARBA" id="ARBA00022801"/>
    </source>
</evidence>
<dbReference type="SUPFAM" id="SSF75005">
    <property type="entry name" value="Arabinanase/levansucrase/invertase"/>
    <property type="match status" value="1"/>
</dbReference>
<comment type="similarity">
    <text evidence="1 4">Belongs to the glycosyl hydrolase 32 family.</text>
</comment>
<proteinExistence type="inferred from homology"/>
<dbReference type="InterPro" id="IPR013189">
    <property type="entry name" value="Glyco_hydro_32_C"/>
</dbReference>
<dbReference type="PANTHER" id="PTHR43101:SF1">
    <property type="entry name" value="BETA-FRUCTOSIDASE"/>
    <property type="match status" value="1"/>
</dbReference>